<evidence type="ECO:0000313" key="12">
    <source>
        <dbReference type="Proteomes" id="UP000267017"/>
    </source>
</evidence>
<organism evidence="11 12">
    <name type="scientific">Paenibacillus oralis</name>
    <dbReference type="NCBI Taxonomy" id="2490856"/>
    <lineage>
        <taxon>Bacteria</taxon>
        <taxon>Bacillati</taxon>
        <taxon>Bacillota</taxon>
        <taxon>Bacilli</taxon>
        <taxon>Bacillales</taxon>
        <taxon>Paenibacillaceae</taxon>
        <taxon>Paenibacillus</taxon>
    </lineage>
</organism>
<dbReference type="OrthoDB" id="9816067at2"/>
<dbReference type="PANTHER" id="PTHR35789">
    <property type="entry name" value="SPORE GERMINATION PROTEIN B3"/>
    <property type="match status" value="1"/>
</dbReference>
<evidence type="ECO:0000259" key="10">
    <source>
        <dbReference type="Pfam" id="PF25198"/>
    </source>
</evidence>
<sequence length="417" mass="45244">MSAIMRVFLLCCAAAVLCLTATGCWNRTELNELGITVATGFDRSGNDWEISYQIVVPSATGTSQGGGGGGGGGSQPSVTVFTTKGKTIREAAALGYVENPRRLYFGHTEITVIGKEAAEAGINQILDLYFRNVEARETVLVAVTDRKASDILRNMVPPEKMPGSALADIMHKQQSNTSYFPVINLFQLAQKISSDSRAAGVPAISVPEGSEKPLESLDINKTTSPPVKMKVVRLGVFKGDRLAGWLNPEQSYGIAWLSDQVKGSTLSFACPRSDPQSNLGGSLRINKAKTKVTPVKAGDHYNMKVHIQASGDLMEYMCGGDPFSPKTIQAIEREVGATIIDTVNTGWEAAQKMRVDLPGFAGKIHRNDPKAWRELKDNWDEELSKIKLEVYVTVKIERPGLLKKSFKQLSNQNGHSG</sequence>
<feature type="domain" description="Spore germination GerAC-like C-terminal" evidence="9">
    <location>
        <begin position="234"/>
        <end position="400"/>
    </location>
</feature>
<keyword evidence="5" id="KW-0472">Membrane</keyword>
<comment type="caution">
    <text evidence="11">The sequence shown here is derived from an EMBL/GenBank/DDBJ whole genome shotgun (WGS) entry which is preliminary data.</text>
</comment>
<evidence type="ECO:0000256" key="7">
    <source>
        <dbReference type="ARBA" id="ARBA00023288"/>
    </source>
</evidence>
<dbReference type="NCBIfam" id="TIGR02887">
    <property type="entry name" value="spore_ger_x_C"/>
    <property type="match status" value="1"/>
</dbReference>
<reference evidence="11 12" key="1">
    <citation type="submission" date="2018-11" db="EMBL/GenBank/DDBJ databases">
        <title>Genome sequencing of Paenibacillus sp. KCOM 3021 (= ChDC PVNT-B20).</title>
        <authorList>
            <person name="Kook J.-K."/>
            <person name="Park S.-N."/>
            <person name="Lim Y.K."/>
        </authorList>
    </citation>
    <scope>NUCLEOTIDE SEQUENCE [LARGE SCALE GENOMIC DNA]</scope>
    <source>
        <strain evidence="11 12">KCOM 3021</strain>
    </source>
</reference>
<keyword evidence="4 8" id="KW-0732">Signal</keyword>
<evidence type="ECO:0000256" key="5">
    <source>
        <dbReference type="ARBA" id="ARBA00023136"/>
    </source>
</evidence>
<dbReference type="AlphaFoldDB" id="A0A3P3U7I6"/>
<dbReference type="GO" id="GO:0016020">
    <property type="term" value="C:membrane"/>
    <property type="evidence" value="ECO:0007669"/>
    <property type="project" value="UniProtKB-SubCell"/>
</dbReference>
<feature type="chain" id="PRO_5018074464" evidence="8">
    <location>
        <begin position="24"/>
        <end position="417"/>
    </location>
</feature>
<name>A0A3P3U7I6_9BACL</name>
<comment type="similarity">
    <text evidence="2">Belongs to the GerABKC lipoprotein family.</text>
</comment>
<feature type="domain" description="Spore germination protein N-terminal" evidence="10">
    <location>
        <begin position="27"/>
        <end position="205"/>
    </location>
</feature>
<dbReference type="InterPro" id="IPR046953">
    <property type="entry name" value="Spore_GerAC-like_C"/>
</dbReference>
<dbReference type="InterPro" id="IPR008844">
    <property type="entry name" value="Spore_GerAC-like"/>
</dbReference>
<dbReference type="PANTHER" id="PTHR35789:SF1">
    <property type="entry name" value="SPORE GERMINATION PROTEIN B3"/>
    <property type="match status" value="1"/>
</dbReference>
<keyword evidence="7" id="KW-0449">Lipoprotein</keyword>
<evidence type="ECO:0000313" key="11">
    <source>
        <dbReference type="EMBL" id="RRJ65539.1"/>
    </source>
</evidence>
<dbReference type="InterPro" id="IPR038501">
    <property type="entry name" value="Spore_GerAC_C_sf"/>
</dbReference>
<feature type="signal peptide" evidence="8">
    <location>
        <begin position="1"/>
        <end position="23"/>
    </location>
</feature>
<protein>
    <submittedName>
        <fullName evidence="11">Ger(X)C family spore germination protein</fullName>
    </submittedName>
</protein>
<dbReference type="GO" id="GO:0009847">
    <property type="term" value="P:spore germination"/>
    <property type="evidence" value="ECO:0007669"/>
    <property type="project" value="InterPro"/>
</dbReference>
<evidence type="ECO:0000256" key="8">
    <source>
        <dbReference type="SAM" id="SignalP"/>
    </source>
</evidence>
<evidence type="ECO:0000256" key="6">
    <source>
        <dbReference type="ARBA" id="ARBA00023139"/>
    </source>
</evidence>
<dbReference type="RefSeq" id="WP_128633344.1">
    <property type="nucleotide sequence ID" value="NZ_RRCN01000001.1"/>
</dbReference>
<accession>A0A3P3U7I6</accession>
<evidence type="ECO:0000256" key="2">
    <source>
        <dbReference type="ARBA" id="ARBA00007886"/>
    </source>
</evidence>
<evidence type="ECO:0000256" key="4">
    <source>
        <dbReference type="ARBA" id="ARBA00022729"/>
    </source>
</evidence>
<dbReference type="InterPro" id="IPR057336">
    <property type="entry name" value="GerAC_N"/>
</dbReference>
<dbReference type="Proteomes" id="UP000267017">
    <property type="component" value="Unassembled WGS sequence"/>
</dbReference>
<evidence type="ECO:0000256" key="1">
    <source>
        <dbReference type="ARBA" id="ARBA00004635"/>
    </source>
</evidence>
<dbReference type="Pfam" id="PF25198">
    <property type="entry name" value="Spore_GerAC_N"/>
    <property type="match status" value="1"/>
</dbReference>
<keyword evidence="6" id="KW-0564">Palmitate</keyword>
<proteinExistence type="inferred from homology"/>
<evidence type="ECO:0000256" key="3">
    <source>
        <dbReference type="ARBA" id="ARBA00022544"/>
    </source>
</evidence>
<keyword evidence="12" id="KW-1185">Reference proteome</keyword>
<keyword evidence="3" id="KW-0309">Germination</keyword>
<dbReference type="Gene3D" id="3.30.300.210">
    <property type="entry name" value="Nutrient germinant receptor protein C, domain 3"/>
    <property type="match status" value="1"/>
</dbReference>
<dbReference type="Pfam" id="PF05504">
    <property type="entry name" value="Spore_GerAC"/>
    <property type="match status" value="1"/>
</dbReference>
<gene>
    <name evidence="11" type="ORF">EHV15_23420</name>
</gene>
<evidence type="ECO:0000259" key="9">
    <source>
        <dbReference type="Pfam" id="PF05504"/>
    </source>
</evidence>
<dbReference type="EMBL" id="RRCN01000001">
    <property type="protein sequence ID" value="RRJ65539.1"/>
    <property type="molecule type" value="Genomic_DNA"/>
</dbReference>
<dbReference type="PROSITE" id="PS51257">
    <property type="entry name" value="PROKAR_LIPOPROTEIN"/>
    <property type="match status" value="1"/>
</dbReference>
<comment type="subcellular location">
    <subcellularLocation>
        <location evidence="1">Membrane</location>
        <topology evidence="1">Lipid-anchor</topology>
    </subcellularLocation>
</comment>